<reference evidence="1 2" key="1">
    <citation type="submission" date="2023-12" db="EMBL/GenBank/DDBJ databases">
        <title>Baltic Sea Cyanobacteria.</title>
        <authorList>
            <person name="Delbaje E."/>
            <person name="Fewer D.P."/>
            <person name="Shishido T.K."/>
        </authorList>
    </citation>
    <scope>NUCLEOTIDE SEQUENCE [LARGE SCALE GENOMIC DNA]</scope>
    <source>
        <strain evidence="1 2">UHCC 0281</strain>
    </source>
</reference>
<proteinExistence type="predicted"/>
<protein>
    <submittedName>
        <fullName evidence="1">Uncharacterized protein</fullName>
    </submittedName>
</protein>
<gene>
    <name evidence="1" type="ORF">VB739_09590</name>
</gene>
<dbReference type="Proteomes" id="UP001302329">
    <property type="component" value="Unassembled WGS sequence"/>
</dbReference>
<sequence>MDLPDHLLRQARQRALQQGRTLKELVAESIGQGLHGGTTASVPAASDAVMVDSAGLPVFRCEPASDRPGIDLATALHLEQQGLELEDLRRAVRSA</sequence>
<accession>A0ABU5SWL2</accession>
<organism evidence="1 2">
    <name type="scientific">Cyanobium gracile UHCC 0281</name>
    <dbReference type="NCBI Taxonomy" id="3110309"/>
    <lineage>
        <taxon>Bacteria</taxon>
        <taxon>Bacillati</taxon>
        <taxon>Cyanobacteriota</taxon>
        <taxon>Cyanophyceae</taxon>
        <taxon>Synechococcales</taxon>
        <taxon>Prochlorococcaceae</taxon>
        <taxon>Cyanobium</taxon>
    </lineage>
</organism>
<name>A0ABU5SWL2_9CYAN</name>
<dbReference type="EMBL" id="JAYGHY010000027">
    <property type="protein sequence ID" value="MEA5442803.1"/>
    <property type="molecule type" value="Genomic_DNA"/>
</dbReference>
<evidence type="ECO:0000313" key="2">
    <source>
        <dbReference type="Proteomes" id="UP001302329"/>
    </source>
</evidence>
<dbReference type="RefSeq" id="WP_323356843.1">
    <property type="nucleotide sequence ID" value="NZ_JAYGHY010000027.1"/>
</dbReference>
<keyword evidence="2" id="KW-1185">Reference proteome</keyword>
<evidence type="ECO:0000313" key="1">
    <source>
        <dbReference type="EMBL" id="MEA5442803.1"/>
    </source>
</evidence>
<comment type="caution">
    <text evidence="1">The sequence shown here is derived from an EMBL/GenBank/DDBJ whole genome shotgun (WGS) entry which is preliminary data.</text>
</comment>